<evidence type="ECO:0000256" key="3">
    <source>
        <dbReference type="ARBA" id="ARBA00022692"/>
    </source>
</evidence>
<dbReference type="Pfam" id="PF03631">
    <property type="entry name" value="Virul_fac_BrkB"/>
    <property type="match status" value="1"/>
</dbReference>
<feature type="transmembrane region" description="Helical" evidence="6">
    <location>
        <begin position="174"/>
        <end position="197"/>
    </location>
</feature>
<feature type="transmembrane region" description="Helical" evidence="6">
    <location>
        <begin position="91"/>
        <end position="111"/>
    </location>
</feature>
<dbReference type="STRING" id="1221996.QY95_01747"/>
<dbReference type="PIRSF" id="PIRSF035875">
    <property type="entry name" value="RNase_BN"/>
    <property type="match status" value="1"/>
</dbReference>
<comment type="caution">
    <text evidence="7">The sequence shown here is derived from an EMBL/GenBank/DDBJ whole genome shotgun (WGS) entry which is preliminary data.</text>
</comment>
<evidence type="ECO:0000313" key="7">
    <source>
        <dbReference type="EMBL" id="KKB40364.1"/>
    </source>
</evidence>
<dbReference type="Proteomes" id="UP000031563">
    <property type="component" value="Unassembled WGS sequence"/>
</dbReference>
<feature type="transmembrane region" description="Helical" evidence="6">
    <location>
        <begin position="209"/>
        <end position="230"/>
    </location>
</feature>
<organism evidence="7 8">
    <name type="scientific">Bacillus thermotolerans</name>
    <name type="common">Quasibacillus thermotolerans</name>
    <dbReference type="NCBI Taxonomy" id="1221996"/>
    <lineage>
        <taxon>Bacteria</taxon>
        <taxon>Bacillati</taxon>
        <taxon>Bacillota</taxon>
        <taxon>Bacilli</taxon>
        <taxon>Bacillales</taxon>
        <taxon>Bacillaceae</taxon>
        <taxon>Bacillus</taxon>
    </lineage>
</organism>
<protein>
    <submittedName>
        <fullName evidence="7">Ribonuclease BN</fullName>
    </submittedName>
</protein>
<sequence length="278" mass="31025">MSSRKPGIKVFLKHLLRRIKESKVTDTAAQMSYYFLLSLFPLLIFAVTLLAYLPINPQDLFNLIRDFAPGDTVQTVEDTLNEVLQNQRGGLLSFGIIATIWSASNGMNSVIKGLNYAYEVQETRPFYKARGMSILLTIGLILVIAAFLILQVFGKQIGLFASEYLGVSEQFLTIWTWIRWLIPPLLLFAVFAGIYYFAPNLKVTYKAVIPGAIFAAVGWVLVSLGFSFYVNNFGNYSATYGSIGGIIILMIWFYLSAIIILIGGEINALMNELKGRTV</sequence>
<evidence type="ECO:0000256" key="6">
    <source>
        <dbReference type="SAM" id="Phobius"/>
    </source>
</evidence>
<dbReference type="PANTHER" id="PTHR30213:SF0">
    <property type="entry name" value="UPF0761 MEMBRANE PROTEIN YIHY"/>
    <property type="match status" value="1"/>
</dbReference>
<evidence type="ECO:0000256" key="4">
    <source>
        <dbReference type="ARBA" id="ARBA00022989"/>
    </source>
</evidence>
<keyword evidence="5 6" id="KW-0472">Membrane</keyword>
<feature type="transmembrane region" description="Helical" evidence="6">
    <location>
        <begin position="33"/>
        <end position="55"/>
    </location>
</feature>
<dbReference type="PANTHER" id="PTHR30213">
    <property type="entry name" value="INNER MEMBRANE PROTEIN YHJD"/>
    <property type="match status" value="1"/>
</dbReference>
<keyword evidence="2" id="KW-1003">Cell membrane</keyword>
<evidence type="ECO:0000313" key="8">
    <source>
        <dbReference type="Proteomes" id="UP000031563"/>
    </source>
</evidence>
<dbReference type="EMBL" id="JWIR02000030">
    <property type="protein sequence ID" value="KKB40364.1"/>
    <property type="molecule type" value="Genomic_DNA"/>
</dbReference>
<feature type="transmembrane region" description="Helical" evidence="6">
    <location>
        <begin position="242"/>
        <end position="264"/>
    </location>
</feature>
<dbReference type="InterPro" id="IPR017039">
    <property type="entry name" value="Virul_fac_BrkB"/>
</dbReference>
<keyword evidence="3 6" id="KW-0812">Transmembrane</keyword>
<evidence type="ECO:0000256" key="1">
    <source>
        <dbReference type="ARBA" id="ARBA00004651"/>
    </source>
</evidence>
<dbReference type="RefSeq" id="WP_175286624.1">
    <property type="nucleotide sequence ID" value="NZ_JWIQ02000056.1"/>
</dbReference>
<evidence type="ECO:0000256" key="5">
    <source>
        <dbReference type="ARBA" id="ARBA00023136"/>
    </source>
</evidence>
<dbReference type="NCBIfam" id="TIGR00765">
    <property type="entry name" value="yihY_not_rbn"/>
    <property type="match status" value="1"/>
</dbReference>
<proteinExistence type="predicted"/>
<dbReference type="GO" id="GO:0005886">
    <property type="term" value="C:plasma membrane"/>
    <property type="evidence" value="ECO:0007669"/>
    <property type="project" value="UniProtKB-SubCell"/>
</dbReference>
<accession>A0A0F5HVM7</accession>
<gene>
    <name evidence="7" type="ORF">QY95_01747</name>
</gene>
<keyword evidence="4 6" id="KW-1133">Transmembrane helix</keyword>
<feature type="transmembrane region" description="Helical" evidence="6">
    <location>
        <begin position="132"/>
        <end position="154"/>
    </location>
</feature>
<evidence type="ECO:0000256" key="2">
    <source>
        <dbReference type="ARBA" id="ARBA00022475"/>
    </source>
</evidence>
<dbReference type="AlphaFoldDB" id="A0A0F5HVM7"/>
<comment type="subcellular location">
    <subcellularLocation>
        <location evidence="1">Cell membrane</location>
        <topology evidence="1">Multi-pass membrane protein</topology>
    </subcellularLocation>
</comment>
<name>A0A0F5HVM7_BACTR</name>
<accession>A0A0F5I3V9</accession>
<keyword evidence="8" id="KW-1185">Reference proteome</keyword>
<reference evidence="7" key="1">
    <citation type="submission" date="2015-02" db="EMBL/GenBank/DDBJ databases">
        <title>Genome Assembly of Bacillaceae bacterium MTCC 8252.</title>
        <authorList>
            <person name="Verma A."/>
            <person name="Khatri I."/>
            <person name="Mual P."/>
            <person name="Subramanian S."/>
            <person name="Krishnamurthi S."/>
        </authorList>
    </citation>
    <scope>NUCLEOTIDE SEQUENCE [LARGE SCALE GENOMIC DNA]</scope>
    <source>
        <strain evidence="7">MTCC 8252</strain>
    </source>
</reference>